<keyword evidence="6" id="KW-0408">Iron</keyword>
<dbReference type="GO" id="GO:0051539">
    <property type="term" value="F:4 iron, 4 sulfur cluster binding"/>
    <property type="evidence" value="ECO:0007669"/>
    <property type="project" value="UniProtKB-KW"/>
</dbReference>
<accession>A0A7J7IDR3</accession>
<organism evidence="10 11">
    <name type="scientific">Cyanidiococcus yangmingshanensis</name>
    <dbReference type="NCBI Taxonomy" id="2690220"/>
    <lineage>
        <taxon>Eukaryota</taxon>
        <taxon>Rhodophyta</taxon>
        <taxon>Bangiophyceae</taxon>
        <taxon>Cyanidiales</taxon>
        <taxon>Cyanidiaceae</taxon>
        <taxon>Cyanidiococcus</taxon>
    </lineage>
</organism>
<evidence type="ECO:0000256" key="6">
    <source>
        <dbReference type="ARBA" id="ARBA00023004"/>
    </source>
</evidence>
<keyword evidence="7" id="KW-0411">Iron-sulfur</keyword>
<dbReference type="InterPro" id="IPR013785">
    <property type="entry name" value="Aldolase_TIM"/>
</dbReference>
<dbReference type="GO" id="GO:0016829">
    <property type="term" value="F:lyase activity"/>
    <property type="evidence" value="ECO:0007669"/>
    <property type="project" value="UniProtKB-KW"/>
</dbReference>
<keyword evidence="3" id="KW-0949">S-adenosyl-L-methionine</keyword>
<dbReference type="InterPro" id="IPR007197">
    <property type="entry name" value="rSAM"/>
</dbReference>
<keyword evidence="5" id="KW-0460">Magnesium</keyword>
<dbReference type="HAMAP" id="MF_00917">
    <property type="entry name" value="QueE"/>
    <property type="match status" value="1"/>
</dbReference>
<dbReference type="OrthoDB" id="5015at2759"/>
<evidence type="ECO:0000313" key="10">
    <source>
        <dbReference type="EMBL" id="KAF6001232.1"/>
    </source>
</evidence>
<dbReference type="Proteomes" id="UP000530660">
    <property type="component" value="Unassembled WGS sequence"/>
</dbReference>
<dbReference type="Pfam" id="PF04055">
    <property type="entry name" value="Radical_SAM"/>
    <property type="match status" value="1"/>
</dbReference>
<dbReference type="InterPro" id="IPR058240">
    <property type="entry name" value="rSAM_sf"/>
</dbReference>
<dbReference type="AlphaFoldDB" id="A0A7J7IDR3"/>
<keyword evidence="11" id="KW-1185">Reference proteome</keyword>
<evidence type="ECO:0000259" key="9">
    <source>
        <dbReference type="Pfam" id="PF04055"/>
    </source>
</evidence>
<sequence length="198" mass="22697">MLTVYDRRKELRKLSVQDVLEHIERATKEIGAEAVVITGGEPLLHAKPLSSVVPSLLEKLRLRVEFETNGTLTPVGLTSWSRSETPRVYFNVSPKLANSSQPVRQRLRWDVLQYFATELPNASAFKFVVDSEEDLAEVQQIVNRLKISRQRVWLMPQATTSAALAVAARERVIPWCLRHGFRYSHRIHVSIWDDRRGV</sequence>
<name>A0A7J7IDR3_9RHOD</name>
<comment type="caution">
    <text evidence="10">The sequence shown here is derived from an EMBL/GenBank/DDBJ whole genome shotgun (WGS) entry which is preliminary data.</text>
</comment>
<reference evidence="10 11" key="1">
    <citation type="journal article" date="2020" name="J. Phycol.">
        <title>Comparative genome analysis reveals Cyanidiococcus gen. nov., a new extremophilic red algal genus sister to Cyanidioschyzon (Cyanidioschyzonaceae, Rhodophyta).</title>
        <authorList>
            <person name="Liu S.-L."/>
            <person name="Chiang Y.-R."/>
            <person name="Yoon H.S."/>
            <person name="Fu H.-Y."/>
        </authorList>
    </citation>
    <scope>NUCLEOTIDE SEQUENCE [LARGE SCALE GENOMIC DNA]</scope>
    <source>
        <strain evidence="10 11">THAL066</strain>
    </source>
</reference>
<evidence type="ECO:0000256" key="1">
    <source>
        <dbReference type="ARBA" id="ARBA00004229"/>
    </source>
</evidence>
<protein>
    <recommendedName>
        <fullName evidence="9">Radical SAM core domain-containing protein</fullName>
    </recommendedName>
</protein>
<evidence type="ECO:0000256" key="8">
    <source>
        <dbReference type="ARBA" id="ARBA00023239"/>
    </source>
</evidence>
<dbReference type="InterPro" id="IPR024924">
    <property type="entry name" value="7-CO-7-deazaguanine_synth-like"/>
</dbReference>
<dbReference type="PANTHER" id="PTHR42836">
    <property type="entry name" value="7-CARBOXY-7-DEAZAGUANINE SYNTHASE"/>
    <property type="match status" value="1"/>
</dbReference>
<keyword evidence="4" id="KW-0479">Metal-binding</keyword>
<dbReference type="Gene3D" id="3.20.20.70">
    <property type="entry name" value="Aldolase class I"/>
    <property type="match status" value="1"/>
</dbReference>
<evidence type="ECO:0000256" key="7">
    <source>
        <dbReference type="ARBA" id="ARBA00023014"/>
    </source>
</evidence>
<keyword evidence="8" id="KW-0456">Lyase</keyword>
<evidence type="ECO:0000256" key="3">
    <source>
        <dbReference type="ARBA" id="ARBA00022691"/>
    </source>
</evidence>
<gene>
    <name evidence="10" type="ORF">F1559_001458</name>
</gene>
<dbReference type="GO" id="GO:0009507">
    <property type="term" value="C:chloroplast"/>
    <property type="evidence" value="ECO:0007669"/>
    <property type="project" value="UniProtKB-SubCell"/>
</dbReference>
<dbReference type="GO" id="GO:0046872">
    <property type="term" value="F:metal ion binding"/>
    <property type="evidence" value="ECO:0007669"/>
    <property type="project" value="UniProtKB-KW"/>
</dbReference>
<comment type="subcellular location">
    <subcellularLocation>
        <location evidence="1">Plastid</location>
        <location evidence="1">Chloroplast</location>
    </subcellularLocation>
</comment>
<feature type="domain" description="Radical SAM core" evidence="9">
    <location>
        <begin position="7"/>
        <end position="81"/>
    </location>
</feature>
<evidence type="ECO:0000256" key="4">
    <source>
        <dbReference type="ARBA" id="ARBA00022723"/>
    </source>
</evidence>
<proteinExistence type="inferred from homology"/>
<dbReference type="EMBL" id="VWRR01000015">
    <property type="protein sequence ID" value="KAF6001232.1"/>
    <property type="molecule type" value="Genomic_DNA"/>
</dbReference>
<evidence type="ECO:0000256" key="2">
    <source>
        <dbReference type="ARBA" id="ARBA00022485"/>
    </source>
</evidence>
<evidence type="ECO:0000256" key="5">
    <source>
        <dbReference type="ARBA" id="ARBA00022842"/>
    </source>
</evidence>
<dbReference type="SUPFAM" id="SSF102114">
    <property type="entry name" value="Radical SAM enzymes"/>
    <property type="match status" value="1"/>
</dbReference>
<dbReference type="PANTHER" id="PTHR42836:SF1">
    <property type="entry name" value="7-CARBOXY-7-DEAZAGUANINE SYNTHASE"/>
    <property type="match status" value="1"/>
</dbReference>
<evidence type="ECO:0000313" key="11">
    <source>
        <dbReference type="Proteomes" id="UP000530660"/>
    </source>
</evidence>
<keyword evidence="2" id="KW-0004">4Fe-4S</keyword>